<evidence type="ECO:0000313" key="2">
    <source>
        <dbReference type="EMBL" id="KDN47349.1"/>
    </source>
</evidence>
<dbReference type="EMBL" id="JMSN01000030">
    <property type="protein sequence ID" value="KDN47349.1"/>
    <property type="molecule type" value="Genomic_DNA"/>
</dbReference>
<feature type="region of interest" description="Disordered" evidence="1">
    <location>
        <begin position="1"/>
        <end position="99"/>
    </location>
</feature>
<evidence type="ECO:0000313" key="3">
    <source>
        <dbReference type="Proteomes" id="UP000027361"/>
    </source>
</evidence>
<evidence type="ECO:0000256" key="1">
    <source>
        <dbReference type="SAM" id="MobiDB-lite"/>
    </source>
</evidence>
<dbReference type="Proteomes" id="UP000027361">
    <property type="component" value="Unassembled WGS sequence"/>
</dbReference>
<accession>A0A066W8H8</accession>
<keyword evidence="3" id="KW-1185">Reference proteome</keyword>
<sequence length="116" mass="12778">MGRSAKFYKKPTLKEKQATKKMSSSASASAAMAEKARQEARAAALREEALRLKQRQQQDQEHEREEGCAGGRSKAAAGPSRLKIRAQKKGSLDAGGYRTPKEAGIDYVRQWEGKRG</sequence>
<dbReference type="RefSeq" id="XP_013243838.1">
    <property type="nucleotide sequence ID" value="XM_013388384.1"/>
</dbReference>
<feature type="compositionally biased region" description="Basic and acidic residues" evidence="1">
    <location>
        <begin position="34"/>
        <end position="67"/>
    </location>
</feature>
<dbReference type="OrthoDB" id="10622664at2759"/>
<reference evidence="2 3" key="1">
    <citation type="submission" date="2014-05" db="EMBL/GenBank/DDBJ databases">
        <title>Draft genome sequence of a rare smut relative, Tilletiaria anomala UBC 951.</title>
        <authorList>
            <consortium name="DOE Joint Genome Institute"/>
            <person name="Toome M."/>
            <person name="Kuo A."/>
            <person name="Henrissat B."/>
            <person name="Lipzen A."/>
            <person name="Tritt A."/>
            <person name="Yoshinaga Y."/>
            <person name="Zane M."/>
            <person name="Barry K."/>
            <person name="Grigoriev I.V."/>
            <person name="Spatafora J.W."/>
            <person name="Aimea M.C."/>
        </authorList>
    </citation>
    <scope>NUCLEOTIDE SEQUENCE [LARGE SCALE GENOMIC DNA]</scope>
    <source>
        <strain evidence="2 3">UBC 951</strain>
    </source>
</reference>
<proteinExistence type="predicted"/>
<dbReference type="GeneID" id="25266473"/>
<dbReference type="OMA" id="DYLKQWD"/>
<gene>
    <name evidence="2" type="ORF">K437DRAFT_273699</name>
</gene>
<dbReference type="HOGENOM" id="CLU_1797289_0_0_1"/>
<comment type="caution">
    <text evidence="2">The sequence shown here is derived from an EMBL/GenBank/DDBJ whole genome shotgun (WGS) entry which is preliminary data.</text>
</comment>
<feature type="compositionally biased region" description="Low complexity" evidence="1">
    <location>
        <begin position="20"/>
        <end position="33"/>
    </location>
</feature>
<name>A0A066W8H8_TILAU</name>
<organism evidence="2 3">
    <name type="scientific">Tilletiaria anomala (strain ATCC 24038 / CBS 436.72 / UBC 951)</name>
    <dbReference type="NCBI Taxonomy" id="1037660"/>
    <lineage>
        <taxon>Eukaryota</taxon>
        <taxon>Fungi</taxon>
        <taxon>Dikarya</taxon>
        <taxon>Basidiomycota</taxon>
        <taxon>Ustilaginomycotina</taxon>
        <taxon>Exobasidiomycetes</taxon>
        <taxon>Georgefischeriales</taxon>
        <taxon>Tilletiariaceae</taxon>
        <taxon>Tilletiaria</taxon>
    </lineage>
</organism>
<dbReference type="AlphaFoldDB" id="A0A066W8H8"/>
<protein>
    <submittedName>
        <fullName evidence="2">Uncharacterized protein</fullName>
    </submittedName>
</protein>
<feature type="compositionally biased region" description="Basic residues" evidence="1">
    <location>
        <begin position="1"/>
        <end position="11"/>
    </location>
</feature>
<dbReference type="InParanoid" id="A0A066W8H8"/>